<dbReference type="AlphaFoldDB" id="A0A235BPI6"/>
<dbReference type="Gene3D" id="1.10.10.1320">
    <property type="entry name" value="Anti-sigma factor, zinc-finger domain"/>
    <property type="match status" value="1"/>
</dbReference>
<evidence type="ECO:0000259" key="2">
    <source>
        <dbReference type="Pfam" id="PF13490"/>
    </source>
</evidence>
<protein>
    <recommendedName>
        <fullName evidence="2">Putative zinc-finger domain-containing protein</fullName>
    </recommendedName>
</protein>
<dbReference type="InterPro" id="IPR027383">
    <property type="entry name" value="Znf_put"/>
</dbReference>
<proteinExistence type="predicted"/>
<accession>A0A235BPI6</accession>
<keyword evidence="1" id="KW-1133">Transmembrane helix</keyword>
<sequence length="159" mass="18110">MKCSRIRRRLSAFLDGEVSEEEKRQILEHLKSCPDCQGELETLHQLSDSLDYFEEIEPSPYFMIRLKQRIAEREARSPIRFPFLQWTRRVAVPVGATALVIFSIFLGGRLGNAIYQAKAESESRLDTEFAELLCVNSLNDFSSGSLSDVYNDLLTGEGE</sequence>
<keyword evidence="1" id="KW-0472">Membrane</keyword>
<evidence type="ECO:0000313" key="3">
    <source>
        <dbReference type="EMBL" id="OYD14413.1"/>
    </source>
</evidence>
<feature type="domain" description="Putative zinc-finger" evidence="2">
    <location>
        <begin position="3"/>
        <end position="37"/>
    </location>
</feature>
<evidence type="ECO:0000256" key="1">
    <source>
        <dbReference type="SAM" id="Phobius"/>
    </source>
</evidence>
<organism evidence="3 4">
    <name type="scientific">candidate division WOR-3 bacterium JGI_Cruoil_03_44_89</name>
    <dbReference type="NCBI Taxonomy" id="1973748"/>
    <lineage>
        <taxon>Bacteria</taxon>
        <taxon>Bacteria division WOR-3</taxon>
    </lineage>
</organism>
<reference evidence="3 4" key="1">
    <citation type="submission" date="2017-07" db="EMBL/GenBank/DDBJ databases">
        <title>Recovery of genomes from metagenomes via a dereplication, aggregation, and scoring strategy.</title>
        <authorList>
            <person name="Sieber C.M."/>
            <person name="Probst A.J."/>
            <person name="Sharrar A."/>
            <person name="Thomas B.C."/>
            <person name="Hess M."/>
            <person name="Tringe S.G."/>
            <person name="Banfield J.F."/>
        </authorList>
    </citation>
    <scope>NUCLEOTIDE SEQUENCE [LARGE SCALE GENOMIC DNA]</scope>
    <source>
        <strain evidence="3">JGI_Cruoil_03_44_89</strain>
    </source>
</reference>
<gene>
    <name evidence="3" type="ORF">CH333_08015</name>
</gene>
<keyword evidence="1" id="KW-0812">Transmembrane</keyword>
<dbReference type="Proteomes" id="UP000215215">
    <property type="component" value="Unassembled WGS sequence"/>
</dbReference>
<dbReference type="EMBL" id="NOZQ01000184">
    <property type="protein sequence ID" value="OYD14413.1"/>
    <property type="molecule type" value="Genomic_DNA"/>
</dbReference>
<dbReference type="InterPro" id="IPR041916">
    <property type="entry name" value="Anti_sigma_zinc_sf"/>
</dbReference>
<evidence type="ECO:0000313" key="4">
    <source>
        <dbReference type="Proteomes" id="UP000215215"/>
    </source>
</evidence>
<feature type="transmembrane region" description="Helical" evidence="1">
    <location>
        <begin position="90"/>
        <end position="108"/>
    </location>
</feature>
<name>A0A235BPI6_UNCW3</name>
<comment type="caution">
    <text evidence="3">The sequence shown here is derived from an EMBL/GenBank/DDBJ whole genome shotgun (WGS) entry which is preliminary data.</text>
</comment>
<dbReference type="Pfam" id="PF13490">
    <property type="entry name" value="zf-HC2"/>
    <property type="match status" value="1"/>
</dbReference>